<comment type="caution">
    <text evidence="5">The sequence shown here is derived from an EMBL/GenBank/DDBJ whole genome shotgun (WGS) entry which is preliminary data.</text>
</comment>
<accession>A0AAV2VXK9</accession>
<dbReference type="RefSeq" id="WP_022613442.1">
    <property type="nucleotide sequence ID" value="NZ_LK391965.1"/>
</dbReference>
<reference evidence="5 6" key="1">
    <citation type="journal article" date="2013" name="ISME J.">
        <title>Comparative genomics of pathogenic lineages of Vibrio nigripulchritudo identifies virulence-associated traits.</title>
        <authorList>
            <person name="Goudenege D."/>
            <person name="Labreuche Y."/>
            <person name="Krin E."/>
            <person name="Ansquer D."/>
            <person name="Mangenot S."/>
            <person name="Calteau A."/>
            <person name="Medigue C."/>
            <person name="Mazel D."/>
            <person name="Polz M.F."/>
            <person name="Le Roux F."/>
        </authorList>
    </citation>
    <scope>NUCLEOTIDE SEQUENCE [LARGE SCALE GENOMIC DNA]</scope>
    <source>
        <strain evidence="5 6">SOn1</strain>
    </source>
</reference>
<sequence>MANIAIVYFSKCGATKALAEHIAGGIRSVPNAEPVLLEIQPKDIIEGRYTNDAIFEQLKTCDGIIFGSPTYMGGPAAQFKAFMDTSSDAYCEQDWKDKWAAGFTCGGSLNGEQEQTLFSFFVLACQHGMVWAGLNTSEHTSDKGLNRLGSNIGLTACNNHIDELVDENDAQTAQYLGLRVARLATQ</sequence>
<dbReference type="InterPro" id="IPR029039">
    <property type="entry name" value="Flavoprotein-like_sf"/>
</dbReference>
<dbReference type="PANTHER" id="PTHR30546:SF23">
    <property type="entry name" value="FLAVOPROTEIN-LIKE PROTEIN YCP4-RELATED"/>
    <property type="match status" value="1"/>
</dbReference>
<dbReference type="Gene3D" id="3.40.50.360">
    <property type="match status" value="1"/>
</dbReference>
<name>A0AAV2VXK9_9VIBR</name>
<dbReference type="GO" id="GO:0010181">
    <property type="term" value="F:FMN binding"/>
    <property type="evidence" value="ECO:0007669"/>
    <property type="project" value="InterPro"/>
</dbReference>
<dbReference type="EMBL" id="CAOF01000176">
    <property type="protein sequence ID" value="CCO49248.1"/>
    <property type="molecule type" value="Genomic_DNA"/>
</dbReference>
<feature type="domain" description="Flavodoxin-like" evidence="4">
    <location>
        <begin position="4"/>
        <end position="176"/>
    </location>
</feature>
<keyword evidence="2" id="KW-0285">Flavoprotein</keyword>
<evidence type="ECO:0000256" key="1">
    <source>
        <dbReference type="ARBA" id="ARBA00001917"/>
    </source>
</evidence>
<protein>
    <submittedName>
        <fullName evidence="5">Multimeric flavodoxin WrbA</fullName>
    </submittedName>
</protein>
<proteinExistence type="predicted"/>
<dbReference type="Pfam" id="PF03358">
    <property type="entry name" value="FMN_red"/>
    <property type="match status" value="1"/>
</dbReference>
<dbReference type="AlphaFoldDB" id="A0AAV2VXK9"/>
<evidence type="ECO:0000259" key="4">
    <source>
        <dbReference type="PROSITE" id="PS50902"/>
    </source>
</evidence>
<dbReference type="SUPFAM" id="SSF52218">
    <property type="entry name" value="Flavoproteins"/>
    <property type="match status" value="1"/>
</dbReference>
<gene>
    <name evidence="5" type="ORF">VIBNISOn1_800030</name>
</gene>
<evidence type="ECO:0000313" key="6">
    <source>
        <dbReference type="Proteomes" id="UP000018211"/>
    </source>
</evidence>
<dbReference type="InterPro" id="IPR008254">
    <property type="entry name" value="Flavodoxin/NO_synth"/>
</dbReference>
<keyword evidence="3" id="KW-0288">FMN</keyword>
<dbReference type="Proteomes" id="UP000018211">
    <property type="component" value="Unassembled WGS sequence"/>
</dbReference>
<dbReference type="GO" id="GO:0009055">
    <property type="term" value="F:electron transfer activity"/>
    <property type="evidence" value="ECO:0007669"/>
    <property type="project" value="InterPro"/>
</dbReference>
<dbReference type="InterPro" id="IPR005025">
    <property type="entry name" value="FMN_Rdtase-like_dom"/>
</dbReference>
<dbReference type="GO" id="GO:0003955">
    <property type="term" value="F:NAD(P)H dehydrogenase (quinone) activity"/>
    <property type="evidence" value="ECO:0007669"/>
    <property type="project" value="TreeGrafter"/>
</dbReference>
<dbReference type="PROSITE" id="PS00201">
    <property type="entry name" value="FLAVODOXIN"/>
    <property type="match status" value="1"/>
</dbReference>
<dbReference type="PANTHER" id="PTHR30546">
    <property type="entry name" value="FLAVODOXIN-RELATED PROTEIN WRBA-RELATED"/>
    <property type="match status" value="1"/>
</dbReference>
<dbReference type="PROSITE" id="PS50902">
    <property type="entry name" value="FLAVODOXIN_LIKE"/>
    <property type="match status" value="1"/>
</dbReference>
<dbReference type="GO" id="GO:0016020">
    <property type="term" value="C:membrane"/>
    <property type="evidence" value="ECO:0007669"/>
    <property type="project" value="TreeGrafter"/>
</dbReference>
<dbReference type="InterPro" id="IPR001226">
    <property type="entry name" value="Flavodoxin_CS"/>
</dbReference>
<evidence type="ECO:0000256" key="3">
    <source>
        <dbReference type="ARBA" id="ARBA00022643"/>
    </source>
</evidence>
<evidence type="ECO:0000313" key="5">
    <source>
        <dbReference type="EMBL" id="CCO49248.1"/>
    </source>
</evidence>
<evidence type="ECO:0000256" key="2">
    <source>
        <dbReference type="ARBA" id="ARBA00022630"/>
    </source>
</evidence>
<organism evidence="5 6">
    <name type="scientific">Vibrio nigripulchritudo SOn1</name>
    <dbReference type="NCBI Taxonomy" id="1238450"/>
    <lineage>
        <taxon>Bacteria</taxon>
        <taxon>Pseudomonadati</taxon>
        <taxon>Pseudomonadota</taxon>
        <taxon>Gammaproteobacteria</taxon>
        <taxon>Vibrionales</taxon>
        <taxon>Vibrionaceae</taxon>
        <taxon>Vibrio</taxon>
    </lineage>
</organism>
<comment type="cofactor">
    <cofactor evidence="1">
        <name>FMN</name>
        <dbReference type="ChEBI" id="CHEBI:58210"/>
    </cofactor>
</comment>